<feature type="transmembrane region" description="Helical" evidence="6">
    <location>
        <begin position="114"/>
        <end position="135"/>
    </location>
</feature>
<evidence type="ECO:0000256" key="1">
    <source>
        <dbReference type="ARBA" id="ARBA00004141"/>
    </source>
</evidence>
<dbReference type="EMBL" id="JAINVZ010000018">
    <property type="protein sequence ID" value="MBY8887678.1"/>
    <property type="molecule type" value="Genomic_DNA"/>
</dbReference>
<dbReference type="InterPro" id="IPR050638">
    <property type="entry name" value="AA-Vitamin_Transporters"/>
</dbReference>
<evidence type="ECO:0000256" key="4">
    <source>
        <dbReference type="ARBA" id="ARBA00022989"/>
    </source>
</evidence>
<accession>A0ABS7QWV0</accession>
<comment type="subcellular location">
    <subcellularLocation>
        <location evidence="1">Membrane</location>
        <topology evidence="1">Multi-pass membrane protein</topology>
    </subcellularLocation>
</comment>
<feature type="transmembrane region" description="Helical" evidence="6">
    <location>
        <begin position="58"/>
        <end position="77"/>
    </location>
</feature>
<dbReference type="SUPFAM" id="SSF103481">
    <property type="entry name" value="Multidrug resistance efflux transporter EmrE"/>
    <property type="match status" value="2"/>
</dbReference>
<dbReference type="PANTHER" id="PTHR32322:SF2">
    <property type="entry name" value="EAMA DOMAIN-CONTAINING PROTEIN"/>
    <property type="match status" value="1"/>
</dbReference>
<dbReference type="InterPro" id="IPR000620">
    <property type="entry name" value="EamA_dom"/>
</dbReference>
<dbReference type="Pfam" id="PF00892">
    <property type="entry name" value="EamA"/>
    <property type="match status" value="1"/>
</dbReference>
<name>A0ABS7QWV0_9ACTN</name>
<feature type="transmembrane region" description="Helical" evidence="6">
    <location>
        <begin position="238"/>
        <end position="260"/>
    </location>
</feature>
<organism evidence="8 9">
    <name type="scientific">Streptantibioticus parmotrematis</name>
    <dbReference type="NCBI Taxonomy" id="2873249"/>
    <lineage>
        <taxon>Bacteria</taxon>
        <taxon>Bacillati</taxon>
        <taxon>Actinomycetota</taxon>
        <taxon>Actinomycetes</taxon>
        <taxon>Kitasatosporales</taxon>
        <taxon>Streptomycetaceae</taxon>
        <taxon>Streptantibioticus</taxon>
    </lineage>
</organism>
<protein>
    <submittedName>
        <fullName evidence="8">DMT family transporter</fullName>
    </submittedName>
</protein>
<keyword evidence="4 6" id="KW-1133">Transmembrane helix</keyword>
<evidence type="ECO:0000256" key="3">
    <source>
        <dbReference type="ARBA" id="ARBA00022692"/>
    </source>
</evidence>
<feature type="transmembrane region" description="Helical" evidence="6">
    <location>
        <begin position="267"/>
        <end position="285"/>
    </location>
</feature>
<feature type="transmembrane region" description="Helical" evidence="6">
    <location>
        <begin position="147"/>
        <end position="166"/>
    </location>
</feature>
<comment type="caution">
    <text evidence="8">The sequence shown here is derived from an EMBL/GenBank/DDBJ whole genome shotgun (WGS) entry which is preliminary data.</text>
</comment>
<dbReference type="InterPro" id="IPR037185">
    <property type="entry name" value="EmrE-like"/>
</dbReference>
<dbReference type="RefSeq" id="WP_222980427.1">
    <property type="nucleotide sequence ID" value="NZ_JAINVZ010000018.1"/>
</dbReference>
<reference evidence="8 9" key="1">
    <citation type="submission" date="2021-08" db="EMBL/GenBank/DDBJ databases">
        <title>Streptomyces sp. PTM05 isolated from lichen.</title>
        <authorList>
            <person name="Somphong A."/>
            <person name="Phongsopitanun W."/>
            <person name="Tanasupawat S."/>
        </authorList>
    </citation>
    <scope>NUCLEOTIDE SEQUENCE [LARGE SCALE GENOMIC DNA]</scope>
    <source>
        <strain evidence="8 9">Ptm05</strain>
    </source>
</reference>
<evidence type="ECO:0000259" key="7">
    <source>
        <dbReference type="Pfam" id="PF00892"/>
    </source>
</evidence>
<dbReference type="Proteomes" id="UP001198565">
    <property type="component" value="Unassembled WGS sequence"/>
</dbReference>
<evidence type="ECO:0000256" key="5">
    <source>
        <dbReference type="ARBA" id="ARBA00023136"/>
    </source>
</evidence>
<feature type="transmembrane region" description="Helical" evidence="6">
    <location>
        <begin position="89"/>
        <end position="108"/>
    </location>
</feature>
<comment type="similarity">
    <text evidence="2">Belongs to the EamA transporter family.</text>
</comment>
<evidence type="ECO:0000313" key="8">
    <source>
        <dbReference type="EMBL" id="MBY8887678.1"/>
    </source>
</evidence>
<feature type="transmembrane region" description="Helical" evidence="6">
    <location>
        <begin position="211"/>
        <end position="232"/>
    </location>
</feature>
<dbReference type="Gene3D" id="1.10.3730.20">
    <property type="match status" value="2"/>
</dbReference>
<evidence type="ECO:0000313" key="9">
    <source>
        <dbReference type="Proteomes" id="UP001198565"/>
    </source>
</evidence>
<keyword evidence="9" id="KW-1185">Reference proteome</keyword>
<evidence type="ECO:0000256" key="2">
    <source>
        <dbReference type="ARBA" id="ARBA00007362"/>
    </source>
</evidence>
<evidence type="ECO:0000256" key="6">
    <source>
        <dbReference type="SAM" id="Phobius"/>
    </source>
</evidence>
<keyword evidence="5 6" id="KW-0472">Membrane</keyword>
<dbReference type="PANTHER" id="PTHR32322">
    <property type="entry name" value="INNER MEMBRANE TRANSPORTER"/>
    <property type="match status" value="1"/>
</dbReference>
<proteinExistence type="inferred from homology"/>
<feature type="transmembrane region" description="Helical" evidence="6">
    <location>
        <begin position="178"/>
        <end position="199"/>
    </location>
</feature>
<gene>
    <name evidence="8" type="ORF">K7472_22965</name>
</gene>
<feature type="domain" description="EamA" evidence="7">
    <location>
        <begin position="149"/>
        <end position="283"/>
    </location>
</feature>
<keyword evidence="3 6" id="KW-0812">Transmembrane</keyword>
<sequence length="286" mass="29428">MTPYVVVAVLFAAVTHASWNALAHGIKDQLLAFTLVGGGGAVCGAVLACCAPLPASAAWPYLLASVVVHLGYMTLLMQSFRLGDFSQMYPIARGTAPLVVTVLAAVFVGERPDAWQTAGVVVASGGLAGIALWGMRGEASGPSGSRRLALAAAIGTGLTIATYTVIDGVGVRASGTALGYTGWLLLIQGVFIPAYALVRRGHDFVAWVRPAAGRGLFGGVLSVTAYGLVLWAQTRADLAPISALRESSIIVGAVIGTVFFKERFGRPRLIGAAFMVAGIGLMLRGG</sequence>